<dbReference type="Proteomes" id="UP001564626">
    <property type="component" value="Unassembled WGS sequence"/>
</dbReference>
<proteinExistence type="predicted"/>
<dbReference type="InterPro" id="IPR036102">
    <property type="entry name" value="OsmC/Ohrsf"/>
</dbReference>
<keyword evidence="3" id="KW-1185">Reference proteome</keyword>
<evidence type="ECO:0000256" key="1">
    <source>
        <dbReference type="SAM" id="MobiDB-lite"/>
    </source>
</evidence>
<reference evidence="2 3" key="1">
    <citation type="submission" date="2024-08" db="EMBL/GenBank/DDBJ databases">
        <title>Genome mining of Saccharopolyspora cebuensis PGLac3 from Nigerian medicinal plant.</title>
        <authorList>
            <person name="Ezeobiora C.E."/>
            <person name="Igbokwe N.H."/>
            <person name="Amin D.H."/>
            <person name="Mendie U.E."/>
        </authorList>
    </citation>
    <scope>NUCLEOTIDE SEQUENCE [LARGE SCALE GENOMIC DNA]</scope>
    <source>
        <strain evidence="2 3">PGLac3</strain>
    </source>
</reference>
<dbReference type="PANTHER" id="PTHR42830">
    <property type="entry name" value="OSMOTICALLY INDUCIBLE FAMILY PROTEIN"/>
    <property type="match status" value="1"/>
</dbReference>
<evidence type="ECO:0000313" key="2">
    <source>
        <dbReference type="EMBL" id="MEY8040814.1"/>
    </source>
</evidence>
<accession>A0ABV4CJ88</accession>
<dbReference type="PANTHER" id="PTHR42830:SF2">
    <property type="entry name" value="OSMC_OHR FAMILY PROTEIN"/>
    <property type="match status" value="1"/>
</dbReference>
<evidence type="ECO:0000313" key="3">
    <source>
        <dbReference type="Proteomes" id="UP001564626"/>
    </source>
</evidence>
<dbReference type="RefSeq" id="WP_345365100.1">
    <property type="nucleotide sequence ID" value="NZ_BAABII010000013.1"/>
</dbReference>
<dbReference type="InterPro" id="IPR052707">
    <property type="entry name" value="OsmC_Ohr_Peroxiredoxin"/>
</dbReference>
<feature type="region of interest" description="Disordered" evidence="1">
    <location>
        <begin position="1"/>
        <end position="22"/>
    </location>
</feature>
<sequence length="172" mass="18804">MTELRPAPAPAPAPTADRHGYQVDVVWTGNTGQGTSSYRGYERTHEVRVPGREAIEASADPAFLGDANRYNPEELLVAALSQCHMLWYLHLAAETGVVVIGYHDQARGVLAESPVDGTGQFEEVVLAPQVTVSDRVSLDTAEALHQRAHELCYIARSVTFPVRREPTTRIAN</sequence>
<dbReference type="Gene3D" id="3.30.300.20">
    <property type="match status" value="1"/>
</dbReference>
<gene>
    <name evidence="2" type="ORF">AB8O55_15505</name>
</gene>
<name>A0ABV4CJ88_9PSEU</name>
<organism evidence="2 3">
    <name type="scientific">Saccharopolyspora cebuensis</name>
    <dbReference type="NCBI Taxonomy" id="418759"/>
    <lineage>
        <taxon>Bacteria</taxon>
        <taxon>Bacillati</taxon>
        <taxon>Actinomycetota</taxon>
        <taxon>Actinomycetes</taxon>
        <taxon>Pseudonocardiales</taxon>
        <taxon>Pseudonocardiaceae</taxon>
        <taxon>Saccharopolyspora</taxon>
    </lineage>
</organism>
<dbReference type="InterPro" id="IPR003718">
    <property type="entry name" value="OsmC/Ohr_fam"/>
</dbReference>
<dbReference type="EMBL" id="JBGEHV010000026">
    <property type="protein sequence ID" value="MEY8040814.1"/>
    <property type="molecule type" value="Genomic_DNA"/>
</dbReference>
<dbReference type="InterPro" id="IPR015946">
    <property type="entry name" value="KH_dom-like_a/b"/>
</dbReference>
<protein>
    <submittedName>
        <fullName evidence="2">OsmC family protein</fullName>
    </submittedName>
</protein>
<dbReference type="Pfam" id="PF02566">
    <property type="entry name" value="OsmC"/>
    <property type="match status" value="1"/>
</dbReference>
<comment type="caution">
    <text evidence="2">The sequence shown here is derived from an EMBL/GenBank/DDBJ whole genome shotgun (WGS) entry which is preliminary data.</text>
</comment>
<dbReference type="SUPFAM" id="SSF82784">
    <property type="entry name" value="OsmC-like"/>
    <property type="match status" value="1"/>
</dbReference>